<dbReference type="EMBL" id="KN833782">
    <property type="protein sequence ID" value="KIK19509.1"/>
    <property type="molecule type" value="Genomic_DNA"/>
</dbReference>
<reference evidence="3" key="2">
    <citation type="submission" date="2015-01" db="EMBL/GenBank/DDBJ databases">
        <title>Evolutionary Origins and Diversification of the Mycorrhizal Mutualists.</title>
        <authorList>
            <consortium name="DOE Joint Genome Institute"/>
            <consortium name="Mycorrhizal Genomics Consortium"/>
            <person name="Kohler A."/>
            <person name="Kuo A."/>
            <person name="Nagy L.G."/>
            <person name="Floudas D."/>
            <person name="Copeland A."/>
            <person name="Barry K.W."/>
            <person name="Cichocki N."/>
            <person name="Veneault-Fourrey C."/>
            <person name="LaButti K."/>
            <person name="Lindquist E.A."/>
            <person name="Lipzen A."/>
            <person name="Lundell T."/>
            <person name="Morin E."/>
            <person name="Murat C."/>
            <person name="Riley R."/>
            <person name="Ohm R."/>
            <person name="Sun H."/>
            <person name="Tunlid A."/>
            <person name="Henrissat B."/>
            <person name="Grigoriev I.V."/>
            <person name="Hibbett D.S."/>
            <person name="Martin F."/>
        </authorList>
    </citation>
    <scope>NUCLEOTIDE SEQUENCE [LARGE SCALE GENOMIC DNA]</scope>
    <source>
        <strain evidence="3">441</strain>
    </source>
</reference>
<proteinExistence type="predicted"/>
<keyword evidence="3" id="KW-1185">Reference proteome</keyword>
<reference evidence="2 3" key="1">
    <citation type="submission" date="2014-04" db="EMBL/GenBank/DDBJ databases">
        <authorList>
            <consortium name="DOE Joint Genome Institute"/>
            <person name="Kuo A."/>
            <person name="Kohler A."/>
            <person name="Costa M.D."/>
            <person name="Nagy L.G."/>
            <person name="Floudas D."/>
            <person name="Copeland A."/>
            <person name="Barry K.W."/>
            <person name="Cichocki N."/>
            <person name="Veneault-Fourrey C."/>
            <person name="LaButti K."/>
            <person name="Lindquist E.A."/>
            <person name="Lipzen A."/>
            <person name="Lundell T."/>
            <person name="Morin E."/>
            <person name="Murat C."/>
            <person name="Sun H."/>
            <person name="Tunlid A."/>
            <person name="Henrissat B."/>
            <person name="Grigoriev I.V."/>
            <person name="Hibbett D.S."/>
            <person name="Martin F."/>
            <person name="Nordberg H.P."/>
            <person name="Cantor M.N."/>
            <person name="Hua S.X."/>
        </authorList>
    </citation>
    <scope>NUCLEOTIDE SEQUENCE [LARGE SCALE GENOMIC DNA]</scope>
    <source>
        <strain evidence="2 3">441</strain>
    </source>
</reference>
<gene>
    <name evidence="2" type="ORF">PISMIDRAFT_682965</name>
</gene>
<name>A0A0C9YZX9_9AGAM</name>
<protein>
    <submittedName>
        <fullName evidence="2">Unplaced genomic scaffold scaffold_98, whole genome shotgun sequence</fullName>
    </submittedName>
</protein>
<organism evidence="2 3">
    <name type="scientific">Pisolithus microcarpus 441</name>
    <dbReference type="NCBI Taxonomy" id="765257"/>
    <lineage>
        <taxon>Eukaryota</taxon>
        <taxon>Fungi</taxon>
        <taxon>Dikarya</taxon>
        <taxon>Basidiomycota</taxon>
        <taxon>Agaricomycotina</taxon>
        <taxon>Agaricomycetes</taxon>
        <taxon>Agaricomycetidae</taxon>
        <taxon>Boletales</taxon>
        <taxon>Sclerodermatineae</taxon>
        <taxon>Pisolithaceae</taxon>
        <taxon>Pisolithus</taxon>
    </lineage>
</organism>
<evidence type="ECO:0000256" key="1">
    <source>
        <dbReference type="SAM" id="MobiDB-lite"/>
    </source>
</evidence>
<evidence type="ECO:0000313" key="2">
    <source>
        <dbReference type="EMBL" id="KIK19509.1"/>
    </source>
</evidence>
<dbReference type="OrthoDB" id="10647822at2759"/>
<dbReference type="Proteomes" id="UP000054018">
    <property type="component" value="Unassembled WGS sequence"/>
</dbReference>
<dbReference type="HOGENOM" id="CLU_207420_0_0_1"/>
<dbReference type="AlphaFoldDB" id="A0A0C9YZX9"/>
<sequence length="64" mass="7005">MPKDNGCAKRHETRGTSEGECREDVEKEAEQIRALGDEIFVKLSECALVHEIGNISTSVVSVTT</sequence>
<evidence type="ECO:0000313" key="3">
    <source>
        <dbReference type="Proteomes" id="UP000054018"/>
    </source>
</evidence>
<feature type="region of interest" description="Disordered" evidence="1">
    <location>
        <begin position="1"/>
        <end position="24"/>
    </location>
</feature>
<accession>A0A0C9YZX9</accession>